<evidence type="ECO:0000313" key="2">
    <source>
        <dbReference type="Proteomes" id="UP000316855"/>
    </source>
</evidence>
<keyword evidence="2" id="KW-1185">Reference proteome</keyword>
<gene>
    <name evidence="1" type="ORF">Pan161_34270</name>
</gene>
<evidence type="ECO:0000313" key="1">
    <source>
        <dbReference type="EMBL" id="QDT91764.1"/>
    </source>
</evidence>
<dbReference type="Proteomes" id="UP000316855">
    <property type="component" value="Chromosome"/>
</dbReference>
<dbReference type="AlphaFoldDB" id="A0A517VFI8"/>
<sequence>MIKDLCLIEELESSHKLIVAGLGDLQDIDMENDFYHLPHQLLASGLERLMKCFICLVCEARNGSYPTFKYLKKLGHDLSSLNYKIYTEFYNTQNIQLLEEDLAYLKEDSSLHQIIHILSEFGKYARYYNLDVITGNQNIPINPTDEWEELEASIEDKTPYLHEDDMQLLYRDYYPRVHSKIISKLERFLRAIAMQFTLGNHGVKLQRYSMTYSSFRNLKDEDFGNTDYRRSVKILKQDQKNWTRRSSEEIKASNWPKKRILKSDYPGEWPFRSEEVTLECRNSLICIINIAGFDFALNGMAAGHLNLPFPHDAGIAIFGKSVGPFIDMALELGK</sequence>
<organism evidence="1 2">
    <name type="scientific">Gimesia algae</name>
    <dbReference type="NCBI Taxonomy" id="2527971"/>
    <lineage>
        <taxon>Bacteria</taxon>
        <taxon>Pseudomonadati</taxon>
        <taxon>Planctomycetota</taxon>
        <taxon>Planctomycetia</taxon>
        <taxon>Planctomycetales</taxon>
        <taxon>Planctomycetaceae</taxon>
        <taxon>Gimesia</taxon>
    </lineage>
</organism>
<name>A0A517VFI8_9PLAN</name>
<reference evidence="1 2" key="1">
    <citation type="submission" date="2019-02" db="EMBL/GenBank/DDBJ databases">
        <title>Deep-cultivation of Planctomycetes and their phenomic and genomic characterization uncovers novel biology.</title>
        <authorList>
            <person name="Wiegand S."/>
            <person name="Jogler M."/>
            <person name="Boedeker C."/>
            <person name="Pinto D."/>
            <person name="Vollmers J."/>
            <person name="Rivas-Marin E."/>
            <person name="Kohn T."/>
            <person name="Peeters S.H."/>
            <person name="Heuer A."/>
            <person name="Rast P."/>
            <person name="Oberbeckmann S."/>
            <person name="Bunk B."/>
            <person name="Jeske O."/>
            <person name="Meyerdierks A."/>
            <person name="Storesund J.E."/>
            <person name="Kallscheuer N."/>
            <person name="Luecker S."/>
            <person name="Lage O.M."/>
            <person name="Pohl T."/>
            <person name="Merkel B.J."/>
            <person name="Hornburger P."/>
            <person name="Mueller R.-W."/>
            <person name="Bruemmer F."/>
            <person name="Labrenz M."/>
            <person name="Spormann A.M."/>
            <person name="Op den Camp H."/>
            <person name="Overmann J."/>
            <person name="Amann R."/>
            <person name="Jetten M.S.M."/>
            <person name="Mascher T."/>
            <person name="Medema M.H."/>
            <person name="Devos D.P."/>
            <person name="Kaster A.-K."/>
            <person name="Ovreas L."/>
            <person name="Rohde M."/>
            <person name="Galperin M.Y."/>
            <person name="Jogler C."/>
        </authorList>
    </citation>
    <scope>NUCLEOTIDE SEQUENCE [LARGE SCALE GENOMIC DNA]</scope>
    <source>
        <strain evidence="1 2">Pan161</strain>
    </source>
</reference>
<dbReference type="EMBL" id="CP036343">
    <property type="protein sequence ID" value="QDT91764.1"/>
    <property type="molecule type" value="Genomic_DNA"/>
</dbReference>
<dbReference type="KEGG" id="gax:Pan161_34270"/>
<proteinExistence type="predicted"/>
<accession>A0A517VFI8</accession>
<protein>
    <submittedName>
        <fullName evidence="1">Uncharacterized protein</fullName>
    </submittedName>
</protein>